<evidence type="ECO:0000256" key="1">
    <source>
        <dbReference type="ARBA" id="ARBA00005187"/>
    </source>
</evidence>
<evidence type="ECO:0000313" key="9">
    <source>
        <dbReference type="EMBL" id="MBL1408984.1"/>
    </source>
</evidence>
<dbReference type="RefSeq" id="WP_202102732.1">
    <property type="nucleotide sequence ID" value="NZ_JAERTY010000004.1"/>
</dbReference>
<dbReference type="InterPro" id="IPR006426">
    <property type="entry name" value="Asn_synth_AEB"/>
</dbReference>
<evidence type="ECO:0000256" key="6">
    <source>
        <dbReference type="ARBA" id="ARBA00022962"/>
    </source>
</evidence>
<keyword evidence="10" id="KW-1185">Reference proteome</keyword>
<dbReference type="SUPFAM" id="SSF52402">
    <property type="entry name" value="Adenine nucleotide alpha hydrolases-like"/>
    <property type="match status" value="1"/>
</dbReference>
<dbReference type="InterPro" id="IPR014729">
    <property type="entry name" value="Rossmann-like_a/b/a_fold"/>
</dbReference>
<dbReference type="PANTHER" id="PTHR43284:SF1">
    <property type="entry name" value="ASPARAGINE SYNTHETASE"/>
    <property type="match status" value="1"/>
</dbReference>
<evidence type="ECO:0000313" key="10">
    <source>
        <dbReference type="Proteomes" id="UP000625283"/>
    </source>
</evidence>
<comment type="similarity">
    <text evidence="2">Belongs to the asparagine synthetase family.</text>
</comment>
<evidence type="ECO:0000256" key="5">
    <source>
        <dbReference type="ARBA" id="ARBA00022840"/>
    </source>
</evidence>
<accession>A0ABS1R415</accession>
<evidence type="ECO:0000256" key="4">
    <source>
        <dbReference type="ARBA" id="ARBA00022741"/>
    </source>
</evidence>
<feature type="domain" description="Glutamine amidotransferase type-2" evidence="8">
    <location>
        <begin position="2"/>
        <end position="214"/>
    </location>
</feature>
<dbReference type="InterPro" id="IPR001962">
    <property type="entry name" value="Asn_synthase"/>
</dbReference>
<proteinExistence type="inferred from homology"/>
<dbReference type="CDD" id="cd00712">
    <property type="entry name" value="AsnB"/>
    <property type="match status" value="1"/>
</dbReference>
<dbReference type="SUPFAM" id="SSF56235">
    <property type="entry name" value="N-terminal nucleophile aminohydrolases (Ntn hydrolases)"/>
    <property type="match status" value="1"/>
</dbReference>
<dbReference type="PIRSF" id="PIRSF001589">
    <property type="entry name" value="Asn_synthetase_glu-h"/>
    <property type="match status" value="1"/>
</dbReference>
<dbReference type="PROSITE" id="PS51278">
    <property type="entry name" value="GATASE_TYPE_2"/>
    <property type="match status" value="1"/>
</dbReference>
<evidence type="ECO:0000259" key="8">
    <source>
        <dbReference type="PROSITE" id="PS51278"/>
    </source>
</evidence>
<evidence type="ECO:0000256" key="7">
    <source>
        <dbReference type="ARBA" id="ARBA00048741"/>
    </source>
</evidence>
<keyword evidence="6" id="KW-0315">Glutamine amidotransferase</keyword>
<keyword evidence="5" id="KW-0067">ATP-binding</keyword>
<keyword evidence="9" id="KW-0436">Ligase</keyword>
<dbReference type="PANTHER" id="PTHR43284">
    <property type="entry name" value="ASPARAGINE SYNTHETASE (GLUTAMINE-HYDROLYZING)"/>
    <property type="match status" value="1"/>
</dbReference>
<dbReference type="Pfam" id="PF13537">
    <property type="entry name" value="GATase_7"/>
    <property type="match status" value="1"/>
</dbReference>
<name>A0ABS1R415_9SPHI</name>
<comment type="pathway">
    <text evidence="1">Amino-acid biosynthesis; L-asparagine biosynthesis; L-asparagine from L-aspartate (L-Gln route): step 1/1.</text>
</comment>
<dbReference type="InterPro" id="IPR051786">
    <property type="entry name" value="ASN_synthetase/amidase"/>
</dbReference>
<dbReference type="GO" id="GO:0004066">
    <property type="term" value="F:asparagine synthase (glutamine-hydrolyzing) activity"/>
    <property type="evidence" value="ECO:0007669"/>
    <property type="project" value="UniProtKB-EC"/>
</dbReference>
<dbReference type="InterPro" id="IPR017932">
    <property type="entry name" value="GATase_2_dom"/>
</dbReference>
<keyword evidence="4" id="KW-0547">Nucleotide-binding</keyword>
<gene>
    <name evidence="9" type="primary">asnB</name>
    <name evidence="9" type="ORF">JKG61_09505</name>
</gene>
<dbReference type="EC" id="6.3.5.4" evidence="3"/>
<dbReference type="Pfam" id="PF00733">
    <property type="entry name" value="Asn_synthase"/>
    <property type="match status" value="1"/>
</dbReference>
<dbReference type="InterPro" id="IPR029055">
    <property type="entry name" value="Ntn_hydrolases_N"/>
</dbReference>
<dbReference type="CDD" id="cd01991">
    <property type="entry name" value="Asn_synthase_B_C"/>
    <property type="match status" value="1"/>
</dbReference>
<dbReference type="Gene3D" id="3.60.20.10">
    <property type="entry name" value="Glutamine Phosphoribosylpyrophosphate, subunit 1, domain 1"/>
    <property type="match status" value="1"/>
</dbReference>
<dbReference type="InterPro" id="IPR033738">
    <property type="entry name" value="AsnB_N"/>
</dbReference>
<dbReference type="EMBL" id="JAERTY010000004">
    <property type="protein sequence ID" value="MBL1408984.1"/>
    <property type="molecule type" value="Genomic_DNA"/>
</dbReference>
<dbReference type="Proteomes" id="UP000625283">
    <property type="component" value="Unassembled WGS sequence"/>
</dbReference>
<protein>
    <recommendedName>
        <fullName evidence="3">asparagine synthase (glutamine-hydrolyzing)</fullName>
        <ecNumber evidence="3">6.3.5.4</ecNumber>
    </recommendedName>
</protein>
<comment type="caution">
    <text evidence="9">The sequence shown here is derived from an EMBL/GenBank/DDBJ whole genome shotgun (WGS) entry which is preliminary data.</text>
</comment>
<reference evidence="9 10" key="1">
    <citation type="submission" date="2021-01" db="EMBL/GenBank/DDBJ databases">
        <title>C459-1 draft genome sequence.</title>
        <authorList>
            <person name="Zhang X.-F."/>
        </authorList>
    </citation>
    <scope>NUCLEOTIDE SEQUENCE [LARGE SCALE GENOMIC DNA]</scope>
    <source>
        <strain evidence="10">C459-1</strain>
    </source>
</reference>
<evidence type="ECO:0000256" key="3">
    <source>
        <dbReference type="ARBA" id="ARBA00012737"/>
    </source>
</evidence>
<evidence type="ECO:0000256" key="2">
    <source>
        <dbReference type="ARBA" id="ARBA00005752"/>
    </source>
</evidence>
<organism evidence="9 10">
    <name type="scientific">Sphingobacterium faecale</name>
    <dbReference type="NCBI Taxonomy" id="2803775"/>
    <lineage>
        <taxon>Bacteria</taxon>
        <taxon>Pseudomonadati</taxon>
        <taxon>Bacteroidota</taxon>
        <taxon>Sphingobacteriia</taxon>
        <taxon>Sphingobacteriales</taxon>
        <taxon>Sphingobacteriaceae</taxon>
        <taxon>Sphingobacterium</taxon>
    </lineage>
</organism>
<dbReference type="Gene3D" id="3.40.50.620">
    <property type="entry name" value="HUPs"/>
    <property type="match status" value="2"/>
</dbReference>
<sequence>MSGITGFFNPKGIGENSKNLLNGMLKAIAHRGPDGAYSHVDGQRGIAMGHQYLHVNGDRATANPIFEKENDVIVTANGRFYDYKRTRLELQFEGHRFLSKNDNEIILPLYLKYGLEFVEHLNGEFAISLLDRENKKLILARDRFGVKPLFYHIADGALYWGSEIKSIFAHPAVRRSLDAKGIVHQLMQTMVPGSTAFKDIHAVRPGHMLIVDFSTGSIEVNEVKYWDLDFPKKEERLQGISDAVYIEEVQQRLSNAVAVRMDADVEVAAYLSGGIDSCAILGMASAWSQDPLKAFTISFDNADYDEAAIATRMANSVGADHTKIVLTAEDLYGSNYVDTVWHSERTFYNTLGVAKKLMSHTVVGKGCRVALTGEGSDELFGGYPSFKRDMLRYGMSNQLQGDEAKSYRKLMDQTNKLFTGAILSDRVLAHEAMDDVCGFTPSWIQPWMQTLELARPLLHDDLTDQLQGYDPIAGIADSLDAKKLEDRHVLDKAQYTWCKTMLECQILNWGGDRVDMANGMESRPPFLDQEVVDMAVQIPPHLRINGNTEKWVLREAMKRIIPQELYTREKFAFMAPPGHTDPNKQNGLQQLMATYMNEESIREVGVFDIKKLNTFVDLYKKDKNPVSLTRKDALLNHILGLHILWHKFVK</sequence>
<comment type="catalytic activity">
    <reaction evidence="7">
        <text>L-aspartate + L-glutamine + ATP + H2O = L-asparagine + L-glutamate + AMP + diphosphate + H(+)</text>
        <dbReference type="Rhea" id="RHEA:12228"/>
        <dbReference type="ChEBI" id="CHEBI:15377"/>
        <dbReference type="ChEBI" id="CHEBI:15378"/>
        <dbReference type="ChEBI" id="CHEBI:29985"/>
        <dbReference type="ChEBI" id="CHEBI:29991"/>
        <dbReference type="ChEBI" id="CHEBI:30616"/>
        <dbReference type="ChEBI" id="CHEBI:33019"/>
        <dbReference type="ChEBI" id="CHEBI:58048"/>
        <dbReference type="ChEBI" id="CHEBI:58359"/>
        <dbReference type="ChEBI" id="CHEBI:456215"/>
        <dbReference type="EC" id="6.3.5.4"/>
    </reaction>
</comment>
<dbReference type="NCBIfam" id="TIGR01536">
    <property type="entry name" value="asn_synth_AEB"/>
    <property type="match status" value="1"/>
</dbReference>